<name>A0ABY8N5R2_9FLAO</name>
<gene>
    <name evidence="8" type="ORF">MG292_07625</name>
</gene>
<evidence type="ECO:0000313" key="8">
    <source>
        <dbReference type="EMBL" id="WGK93956.1"/>
    </source>
</evidence>
<organism evidence="8 9">
    <name type="scientific">Flavobacterium keumense</name>
    <dbReference type="NCBI Taxonomy" id="1306518"/>
    <lineage>
        <taxon>Bacteria</taxon>
        <taxon>Pseudomonadati</taxon>
        <taxon>Bacteroidota</taxon>
        <taxon>Flavobacteriia</taxon>
        <taxon>Flavobacteriales</taxon>
        <taxon>Flavobacteriaceae</taxon>
        <taxon>Flavobacterium</taxon>
    </lineage>
</organism>
<keyword evidence="6" id="KW-0472">Membrane</keyword>
<dbReference type="Pfam" id="PF02321">
    <property type="entry name" value="OEP"/>
    <property type="match status" value="1"/>
</dbReference>
<evidence type="ECO:0000313" key="9">
    <source>
        <dbReference type="Proteomes" id="UP001232117"/>
    </source>
</evidence>
<sequence>MKKINRFLLFGLYVLGINSIDAQERKSLTLDEAVNLAWGKSNEVGLANAKVNSKKYELESAKNNQYPDLRISGQYQRLANASINLKSSQNSNSGSLPVVDQLMIGQINVSVPVFAGFRIQNSVQMHENLYEAETASATHTKEEVAMKVINLYASLFKAQKTISLLKENQKRAEQRAFDFSELEKNEIIARNDLLKAQLQVSKIKLSIDEAVNDENIINFQLITLLKLPVGTQLEIREGDFANFKMDNVPTSEQPALENRKDLQAVQLQGKASKANIKLTKGGYYPSINVIGGYVALDLKNVVTVQNAMNFGLGLSYDLSTIFKNGTAVKLAESKATEIQNSEAMLTDYIKIEVQKAIEEYHLAIQQNEVYGQAVAQSSENYRIIKDKYDNGLADTNDLLEADVEQLSANINKTLAKANIIQKYYALLNATGQLTRTFTISKL</sequence>
<dbReference type="RefSeq" id="WP_264533316.1">
    <property type="nucleotide sequence ID" value="NZ_CP092332.1"/>
</dbReference>
<keyword evidence="5" id="KW-0812">Transmembrane</keyword>
<evidence type="ECO:0000256" key="7">
    <source>
        <dbReference type="ARBA" id="ARBA00023237"/>
    </source>
</evidence>
<dbReference type="InterPro" id="IPR051906">
    <property type="entry name" value="TolC-like"/>
</dbReference>
<dbReference type="Gene3D" id="1.20.1600.10">
    <property type="entry name" value="Outer membrane efflux proteins (OEP)"/>
    <property type="match status" value="1"/>
</dbReference>
<dbReference type="Proteomes" id="UP001232117">
    <property type="component" value="Chromosome"/>
</dbReference>
<dbReference type="PANTHER" id="PTHR30026:SF20">
    <property type="entry name" value="OUTER MEMBRANE PROTEIN TOLC"/>
    <property type="match status" value="1"/>
</dbReference>
<comment type="similarity">
    <text evidence="2">Belongs to the outer membrane factor (OMF) (TC 1.B.17) family.</text>
</comment>
<dbReference type="PANTHER" id="PTHR30026">
    <property type="entry name" value="OUTER MEMBRANE PROTEIN TOLC"/>
    <property type="match status" value="1"/>
</dbReference>
<evidence type="ECO:0000256" key="1">
    <source>
        <dbReference type="ARBA" id="ARBA00004442"/>
    </source>
</evidence>
<evidence type="ECO:0000256" key="5">
    <source>
        <dbReference type="ARBA" id="ARBA00022692"/>
    </source>
</evidence>
<dbReference type="InterPro" id="IPR003423">
    <property type="entry name" value="OMP_efflux"/>
</dbReference>
<keyword evidence="9" id="KW-1185">Reference proteome</keyword>
<accession>A0ABY8N5R2</accession>
<protein>
    <submittedName>
        <fullName evidence="8">TolC family protein</fullName>
    </submittedName>
</protein>
<reference evidence="8 9" key="1">
    <citation type="submission" date="2023-06" db="EMBL/GenBank/DDBJ databases">
        <title>Complete Genome Sequence of Flavobacterium keumense K3R-10.</title>
        <authorList>
            <person name="Jeong H."/>
            <person name="Jhang S.Y."/>
            <person name="Kim J.N."/>
        </authorList>
    </citation>
    <scope>NUCLEOTIDE SEQUENCE [LARGE SCALE GENOMIC DNA]</scope>
    <source>
        <strain evidence="8 9">K3R-10</strain>
    </source>
</reference>
<comment type="subcellular location">
    <subcellularLocation>
        <location evidence="1">Cell outer membrane</location>
    </subcellularLocation>
</comment>
<keyword evidence="7" id="KW-0998">Cell outer membrane</keyword>
<evidence type="ECO:0000256" key="4">
    <source>
        <dbReference type="ARBA" id="ARBA00022452"/>
    </source>
</evidence>
<proteinExistence type="inferred from homology"/>
<evidence type="ECO:0000256" key="3">
    <source>
        <dbReference type="ARBA" id="ARBA00022448"/>
    </source>
</evidence>
<dbReference type="EMBL" id="CP092332">
    <property type="protein sequence ID" value="WGK93956.1"/>
    <property type="molecule type" value="Genomic_DNA"/>
</dbReference>
<evidence type="ECO:0000256" key="2">
    <source>
        <dbReference type="ARBA" id="ARBA00007613"/>
    </source>
</evidence>
<dbReference type="SUPFAM" id="SSF56954">
    <property type="entry name" value="Outer membrane efflux proteins (OEP)"/>
    <property type="match status" value="1"/>
</dbReference>
<keyword evidence="3" id="KW-0813">Transport</keyword>
<evidence type="ECO:0000256" key="6">
    <source>
        <dbReference type="ARBA" id="ARBA00023136"/>
    </source>
</evidence>
<keyword evidence="4" id="KW-1134">Transmembrane beta strand</keyword>